<reference evidence="1 2" key="1">
    <citation type="submission" date="2017-06" db="EMBL/GenBank/DDBJ databases">
        <authorList>
            <person name="Kim H.J."/>
            <person name="Triplett B.A."/>
        </authorList>
    </citation>
    <scope>NUCLEOTIDE SEQUENCE [LARGE SCALE GENOMIC DNA]</scope>
    <source>
        <strain evidence="1 2">SCA</strain>
    </source>
</reference>
<dbReference type="PANTHER" id="PTHR39450">
    <property type="entry name" value="MOLYBDOPTERIN OXIDOREDUCTASE, 4FE-4S CLUSTER-BINDING SUBUNIT"/>
    <property type="match status" value="1"/>
</dbReference>
<proteinExistence type="predicted"/>
<protein>
    <submittedName>
        <fullName evidence="1">CxxC motif-containing protein</fullName>
    </submittedName>
</protein>
<dbReference type="SUPFAM" id="SSF160148">
    <property type="entry name" value="CPE0013-like"/>
    <property type="match status" value="1"/>
</dbReference>
<dbReference type="InterPro" id="IPR012460">
    <property type="entry name" value="DUF1667"/>
</dbReference>
<dbReference type="Proteomes" id="UP000198304">
    <property type="component" value="Unassembled WGS sequence"/>
</dbReference>
<dbReference type="AlphaFoldDB" id="A0A239AVM8"/>
<dbReference type="EMBL" id="FZOJ01000002">
    <property type="protein sequence ID" value="SNR99657.1"/>
    <property type="molecule type" value="Genomic_DNA"/>
</dbReference>
<evidence type="ECO:0000313" key="2">
    <source>
        <dbReference type="Proteomes" id="UP000198304"/>
    </source>
</evidence>
<dbReference type="Pfam" id="PF07892">
    <property type="entry name" value="DUF1667"/>
    <property type="match status" value="1"/>
</dbReference>
<dbReference type="InterPro" id="IPR036593">
    <property type="entry name" value="CPE0013-like_sf"/>
</dbReference>
<organism evidence="1 2">
    <name type="scientific">Anaerovirgula multivorans</name>
    <dbReference type="NCBI Taxonomy" id="312168"/>
    <lineage>
        <taxon>Bacteria</taxon>
        <taxon>Bacillati</taxon>
        <taxon>Bacillota</taxon>
        <taxon>Clostridia</taxon>
        <taxon>Peptostreptococcales</taxon>
        <taxon>Natronincolaceae</taxon>
        <taxon>Anaerovirgula</taxon>
    </lineage>
</organism>
<name>A0A239AVM8_9FIRM</name>
<sequence>METKEMVCIVCPLGCKLQIEVISEAEEKYKVEGNKCSRGEVYGINELINPTRVLTSTIKIKNSHLSRLPVKTCGTVSKHLIGECMKEIDAVEIEAPVKAGDIIIENIVDTGVDIVASRSM</sequence>
<accession>A0A239AVM8</accession>
<keyword evidence="2" id="KW-1185">Reference proteome</keyword>
<dbReference type="OrthoDB" id="9811531at2"/>
<evidence type="ECO:0000313" key="1">
    <source>
        <dbReference type="EMBL" id="SNR99657.1"/>
    </source>
</evidence>
<dbReference type="RefSeq" id="WP_089281469.1">
    <property type="nucleotide sequence ID" value="NZ_FZOJ01000002.1"/>
</dbReference>
<dbReference type="Gene3D" id="3.10.530.10">
    <property type="entry name" value="CPE0013-like"/>
    <property type="match status" value="1"/>
</dbReference>
<gene>
    <name evidence="1" type="ORF">SAMN05446037_1002293</name>
</gene>
<dbReference type="PANTHER" id="PTHR39450:SF1">
    <property type="entry name" value="DUF1667 DOMAIN-CONTAINING PROTEIN"/>
    <property type="match status" value="1"/>
</dbReference>